<reference evidence="9 10" key="1">
    <citation type="submission" date="2024-03" db="EMBL/GenBank/DDBJ databases">
        <authorList>
            <person name="Gkanogiannis A."/>
            <person name="Becerra Lopez-Lavalle L."/>
        </authorList>
    </citation>
    <scope>NUCLEOTIDE SEQUENCE [LARGE SCALE GENOMIC DNA]</scope>
</reference>
<dbReference type="Gene3D" id="3.30.60.20">
    <property type="match status" value="1"/>
</dbReference>
<dbReference type="InterPro" id="IPR045870">
    <property type="entry name" value="TryX_NRX_thioredoxin_dom"/>
</dbReference>
<evidence type="ECO:0000313" key="10">
    <source>
        <dbReference type="Proteomes" id="UP001642487"/>
    </source>
</evidence>
<proteinExistence type="inferred from homology"/>
<evidence type="ECO:0000256" key="4">
    <source>
        <dbReference type="ARBA" id="ARBA00023027"/>
    </source>
</evidence>
<dbReference type="PANTHER" id="PTHR13871:SF96">
    <property type="entry name" value="THIOREDOXIN DOMAIN-CONTAINING PROTEIN"/>
    <property type="match status" value="1"/>
</dbReference>
<dbReference type="SUPFAM" id="SSF52833">
    <property type="entry name" value="Thioredoxin-like"/>
    <property type="match status" value="3"/>
</dbReference>
<comment type="catalytic activity">
    <reaction evidence="7">
        <text>[protein]-dithiol + NADP(+) = [protein]-disulfide + NADPH + H(+)</text>
        <dbReference type="Rhea" id="RHEA:18753"/>
        <dbReference type="Rhea" id="RHEA-COMP:10593"/>
        <dbReference type="Rhea" id="RHEA-COMP:10594"/>
        <dbReference type="ChEBI" id="CHEBI:15378"/>
        <dbReference type="ChEBI" id="CHEBI:29950"/>
        <dbReference type="ChEBI" id="CHEBI:50058"/>
        <dbReference type="ChEBI" id="CHEBI:57783"/>
        <dbReference type="ChEBI" id="CHEBI:58349"/>
        <dbReference type="EC" id="1.8.1.8"/>
    </reaction>
</comment>
<evidence type="ECO:0000313" key="9">
    <source>
        <dbReference type="EMBL" id="CAK9313922.1"/>
    </source>
</evidence>
<dbReference type="CDD" id="cd03009">
    <property type="entry name" value="TryX_like_TryX_NRX"/>
    <property type="match status" value="2"/>
</dbReference>
<dbReference type="PANTHER" id="PTHR13871">
    <property type="entry name" value="THIOREDOXIN"/>
    <property type="match status" value="1"/>
</dbReference>
<evidence type="ECO:0000256" key="3">
    <source>
        <dbReference type="ARBA" id="ARBA00023002"/>
    </source>
</evidence>
<organism evidence="9 10">
    <name type="scientific">Citrullus colocynthis</name>
    <name type="common">colocynth</name>
    <dbReference type="NCBI Taxonomy" id="252529"/>
    <lineage>
        <taxon>Eukaryota</taxon>
        <taxon>Viridiplantae</taxon>
        <taxon>Streptophyta</taxon>
        <taxon>Embryophyta</taxon>
        <taxon>Tracheophyta</taxon>
        <taxon>Spermatophyta</taxon>
        <taxon>Magnoliopsida</taxon>
        <taxon>eudicotyledons</taxon>
        <taxon>Gunneridae</taxon>
        <taxon>Pentapetalae</taxon>
        <taxon>rosids</taxon>
        <taxon>fabids</taxon>
        <taxon>Cucurbitales</taxon>
        <taxon>Cucurbitaceae</taxon>
        <taxon>Benincaseae</taxon>
        <taxon>Citrullus</taxon>
    </lineage>
</organism>
<gene>
    <name evidence="9" type="ORF">CITCOLO1_LOCUS5661</name>
</gene>
<dbReference type="InterPro" id="IPR013766">
    <property type="entry name" value="Thioredoxin_domain"/>
</dbReference>
<feature type="domain" description="Thioredoxin" evidence="8">
    <location>
        <begin position="1"/>
        <end position="164"/>
    </location>
</feature>
<comment type="similarity">
    <text evidence="5">Belongs to the nucleoredoxin family.</text>
</comment>
<dbReference type="SUPFAM" id="SSF57889">
    <property type="entry name" value="Cysteine-rich domain"/>
    <property type="match status" value="1"/>
</dbReference>
<comment type="catalytic activity">
    <reaction evidence="6">
        <text>[protein]-dithiol + NAD(+) = [protein]-disulfide + NADH + H(+)</text>
        <dbReference type="Rhea" id="RHEA:18749"/>
        <dbReference type="Rhea" id="RHEA-COMP:10593"/>
        <dbReference type="Rhea" id="RHEA-COMP:10594"/>
        <dbReference type="ChEBI" id="CHEBI:15378"/>
        <dbReference type="ChEBI" id="CHEBI:29950"/>
        <dbReference type="ChEBI" id="CHEBI:50058"/>
        <dbReference type="ChEBI" id="CHEBI:57540"/>
        <dbReference type="ChEBI" id="CHEBI:57945"/>
        <dbReference type="EC" id="1.8.1.8"/>
    </reaction>
</comment>
<sequence>MASAAVHDLNSLISSEGRDFLIRNNGDQVKISSLIGKNVGLYFSASWCPPCRRFTPVFAGVYEELASKGDFEVIFVSSDRDEDSFKDYFSKMPWLSIPFSDSETVKRLKELFKVRGIPHLVVLDPSGKVSTDQGVRLVSEYGVSVYPFTPEQIQYLKDKEEEAKRNQTISSLLVSNSRSYVISNDGNQIPVSELEGKVIGLYFSVNGHAPCDEFTPILVDTYKKLKEKGQNFEIVLISLDDEDEDFSQVLKTVPWLALPFKDEKCTKLIRYFELSTIPTLVIIGQDGKTLISNAAELVQEHGIDAYPFTPEKLEELAEIQKSKLESQTLEAILVHGEKDFVIGKDGAKVPVSELVGKNILLSFSAHWCRPCRAFLPKLIDTYNVIKQKYKEFEVIFISSDRDQASFEEFFSGMPWLALPFGDERKSFLNRRFKIEGIPALVAINESGRTVSTNARKLITEHGADAYPFTEERLKQLEDQLEEEAKGWPEKLRHELHDEHELVLTRHRSYVCDGCNEMGSGRSFYCKECDFDLHPKCALKNDEEAKEEGKEGWICEEGVCRRA</sequence>
<evidence type="ECO:0000259" key="8">
    <source>
        <dbReference type="PROSITE" id="PS51352"/>
    </source>
</evidence>
<dbReference type="Pfam" id="PF13905">
    <property type="entry name" value="Thioredoxin_8"/>
    <property type="match status" value="3"/>
</dbReference>
<dbReference type="EMBL" id="OZ021745">
    <property type="protein sequence ID" value="CAK9313922.1"/>
    <property type="molecule type" value="Genomic_DNA"/>
</dbReference>
<dbReference type="Pfam" id="PF03107">
    <property type="entry name" value="C1_2"/>
    <property type="match status" value="1"/>
</dbReference>
<dbReference type="InterPro" id="IPR046349">
    <property type="entry name" value="C1-like_sf"/>
</dbReference>
<dbReference type="InterPro" id="IPR036249">
    <property type="entry name" value="Thioredoxin-like_sf"/>
</dbReference>
<protein>
    <recommendedName>
        <fullName evidence="1">protein-disulfide reductase</fullName>
        <ecNumber evidence="1">1.8.1.8</ecNumber>
    </recommendedName>
</protein>
<feature type="domain" description="Thioredoxin" evidence="8">
    <location>
        <begin position="318"/>
        <end position="478"/>
    </location>
</feature>
<accession>A0ABP0Y0G5</accession>
<dbReference type="InterPro" id="IPR052259">
    <property type="entry name" value="Nucleoredoxin-like"/>
</dbReference>
<keyword evidence="10" id="KW-1185">Reference proteome</keyword>
<evidence type="ECO:0000256" key="5">
    <source>
        <dbReference type="ARBA" id="ARBA00025782"/>
    </source>
</evidence>
<evidence type="ECO:0000256" key="2">
    <source>
        <dbReference type="ARBA" id="ARBA00022737"/>
    </source>
</evidence>
<evidence type="ECO:0000256" key="1">
    <source>
        <dbReference type="ARBA" id="ARBA00012612"/>
    </source>
</evidence>
<dbReference type="EC" id="1.8.1.8" evidence="1"/>
<dbReference type="InterPro" id="IPR004146">
    <property type="entry name" value="DC1"/>
</dbReference>
<dbReference type="InterPro" id="IPR012336">
    <property type="entry name" value="Thioredoxin-like_fold"/>
</dbReference>
<keyword evidence="4" id="KW-0520">NAD</keyword>
<dbReference type="Proteomes" id="UP001642487">
    <property type="component" value="Chromosome 11"/>
</dbReference>
<dbReference type="PROSITE" id="PS51352">
    <property type="entry name" value="THIOREDOXIN_2"/>
    <property type="match status" value="2"/>
</dbReference>
<keyword evidence="3" id="KW-0560">Oxidoreductase</keyword>
<name>A0ABP0Y0G5_9ROSI</name>
<keyword evidence="2" id="KW-0677">Repeat</keyword>
<evidence type="ECO:0000256" key="6">
    <source>
        <dbReference type="ARBA" id="ARBA00047388"/>
    </source>
</evidence>
<dbReference type="Gene3D" id="3.40.30.10">
    <property type="entry name" value="Glutaredoxin"/>
    <property type="match status" value="3"/>
</dbReference>
<evidence type="ECO:0000256" key="7">
    <source>
        <dbReference type="ARBA" id="ARBA00047804"/>
    </source>
</evidence>